<comment type="function">
    <text evidence="5">Attaches a formyl group to the free amino group of methionyl-tRNA(fMet). The formyl group appears to play a dual role in the initiator identity of N-formylmethionyl-tRNA by promoting its recognition by IF2 and preventing the misappropriation of this tRNA by the elongation apparatus.</text>
</comment>
<comment type="catalytic activity">
    <reaction evidence="5">
        <text>L-methionyl-tRNA(fMet) + (6R)-10-formyltetrahydrofolate = N-formyl-L-methionyl-tRNA(fMet) + (6S)-5,6,7,8-tetrahydrofolate + H(+)</text>
        <dbReference type="Rhea" id="RHEA:24380"/>
        <dbReference type="Rhea" id="RHEA-COMP:9952"/>
        <dbReference type="Rhea" id="RHEA-COMP:9953"/>
        <dbReference type="ChEBI" id="CHEBI:15378"/>
        <dbReference type="ChEBI" id="CHEBI:57453"/>
        <dbReference type="ChEBI" id="CHEBI:78530"/>
        <dbReference type="ChEBI" id="CHEBI:78844"/>
        <dbReference type="ChEBI" id="CHEBI:195366"/>
        <dbReference type="EC" id="2.1.2.9"/>
    </reaction>
</comment>
<feature type="region of interest" description="Disordered" evidence="6">
    <location>
        <begin position="304"/>
        <end position="378"/>
    </location>
</feature>
<proteinExistence type="inferred from homology"/>
<dbReference type="AlphaFoldDB" id="A0A1H1KXX2"/>
<dbReference type="Gene3D" id="3.40.50.12230">
    <property type="match status" value="1"/>
</dbReference>
<dbReference type="SUPFAM" id="SSF50486">
    <property type="entry name" value="FMT C-terminal domain-like"/>
    <property type="match status" value="1"/>
</dbReference>
<dbReference type="InterPro" id="IPR036477">
    <property type="entry name" value="Formyl_transf_N_sf"/>
</dbReference>
<comment type="similarity">
    <text evidence="1 5">Belongs to the Fmt family.</text>
</comment>
<dbReference type="GO" id="GO:0005829">
    <property type="term" value="C:cytosol"/>
    <property type="evidence" value="ECO:0007669"/>
    <property type="project" value="TreeGrafter"/>
</dbReference>
<evidence type="ECO:0000256" key="4">
    <source>
        <dbReference type="ARBA" id="ARBA00022917"/>
    </source>
</evidence>
<feature type="binding site" evidence="5">
    <location>
        <begin position="107"/>
        <end position="110"/>
    </location>
    <ligand>
        <name>(6S)-5,6,7,8-tetrahydrofolate</name>
        <dbReference type="ChEBI" id="CHEBI:57453"/>
    </ligand>
</feature>
<feature type="domain" description="Formyl transferase C-terminal" evidence="8">
    <location>
        <begin position="200"/>
        <end position="300"/>
    </location>
</feature>
<evidence type="ECO:0000313" key="9">
    <source>
        <dbReference type="EMBL" id="SDR66880.1"/>
    </source>
</evidence>
<feature type="compositionally biased region" description="Gly residues" evidence="6">
    <location>
        <begin position="314"/>
        <end position="361"/>
    </location>
</feature>
<evidence type="ECO:0000256" key="3">
    <source>
        <dbReference type="ARBA" id="ARBA00022679"/>
    </source>
</evidence>
<gene>
    <name evidence="5" type="primary">fmt</name>
    <name evidence="9" type="ORF">SAMN04489719_0229</name>
</gene>
<evidence type="ECO:0000256" key="6">
    <source>
        <dbReference type="SAM" id="MobiDB-lite"/>
    </source>
</evidence>
<feature type="domain" description="Formyl transferase N-terminal" evidence="7">
    <location>
        <begin position="1"/>
        <end position="178"/>
    </location>
</feature>
<keyword evidence="3 5" id="KW-0808">Transferase</keyword>
<evidence type="ECO:0000256" key="1">
    <source>
        <dbReference type="ARBA" id="ARBA00010699"/>
    </source>
</evidence>
<dbReference type="EMBL" id="LT629734">
    <property type="protein sequence ID" value="SDR66880.1"/>
    <property type="molecule type" value="Genomic_DNA"/>
</dbReference>
<dbReference type="STRING" id="684552.SAMN04489719_0229"/>
<dbReference type="Pfam" id="PF02911">
    <property type="entry name" value="Formyl_trans_C"/>
    <property type="match status" value="1"/>
</dbReference>
<dbReference type="Pfam" id="PF00551">
    <property type="entry name" value="Formyl_trans_N"/>
    <property type="match status" value="1"/>
</dbReference>
<dbReference type="HAMAP" id="MF_00182">
    <property type="entry name" value="Formyl_trans"/>
    <property type="match status" value="1"/>
</dbReference>
<dbReference type="SUPFAM" id="SSF53328">
    <property type="entry name" value="Formyltransferase"/>
    <property type="match status" value="1"/>
</dbReference>
<sequence>MRIVFAGSPAAAVPSLEALAARHEIAAVVTRAASPQGRKRVLTPTPVAAAAEALGLPVIEANRLDAEATARIAALEPELAVVVAYGGLVREPLLSMPPHGWINLHFSLLPDYRGAAPVQRALIDGHGVTGVSVFRLVPELDAGPVVRMREAEIPEGATAGALLAHLAEVGARELVEAVDAIADGTAVFEEQSGAPTFAPKLTLADGALDFTRTAPALLARFRGVTPEPGAHAMLQTSESEGERVKLLALARSGAEPLAPGEVALAGRTAVVGTGSTPLELIEVQPAGKRPMAGADWLRGRGGTARFDVGRGAPAEGGRGSVGRGAPAEGGLGSVGRGAPAEGGRGSVGRGAPAEGGRGSVGRGAPAEGGRVTRPEPRA</sequence>
<dbReference type="EC" id="2.1.2.9" evidence="2 5"/>
<dbReference type="InterPro" id="IPR044135">
    <property type="entry name" value="Met-tRNA-FMT_C"/>
</dbReference>
<dbReference type="InterPro" id="IPR005793">
    <property type="entry name" value="Formyl_trans_C"/>
</dbReference>
<dbReference type="InterPro" id="IPR041711">
    <property type="entry name" value="Met-tRNA-FMT_N"/>
</dbReference>
<dbReference type="NCBIfam" id="TIGR00460">
    <property type="entry name" value="fmt"/>
    <property type="match status" value="1"/>
</dbReference>
<keyword evidence="10" id="KW-1185">Reference proteome</keyword>
<dbReference type="InterPro" id="IPR011034">
    <property type="entry name" value="Formyl_transferase-like_C_sf"/>
</dbReference>
<evidence type="ECO:0000313" key="10">
    <source>
        <dbReference type="Proteomes" id="UP000199649"/>
    </source>
</evidence>
<dbReference type="CDD" id="cd08646">
    <property type="entry name" value="FMT_core_Met-tRNA-FMT_N"/>
    <property type="match status" value="1"/>
</dbReference>
<dbReference type="OrthoDB" id="9802815at2"/>
<evidence type="ECO:0000259" key="8">
    <source>
        <dbReference type="Pfam" id="PF02911"/>
    </source>
</evidence>
<dbReference type="CDD" id="cd08704">
    <property type="entry name" value="Met_tRNA_FMT_C"/>
    <property type="match status" value="1"/>
</dbReference>
<dbReference type="Proteomes" id="UP000199649">
    <property type="component" value="Chromosome I"/>
</dbReference>
<keyword evidence="4 5" id="KW-0648">Protein biosynthesis</keyword>
<dbReference type="PANTHER" id="PTHR11138:SF5">
    <property type="entry name" value="METHIONYL-TRNA FORMYLTRANSFERASE, MITOCHONDRIAL"/>
    <property type="match status" value="1"/>
</dbReference>
<organism evidence="9 10">
    <name type="scientific">Agrococcus carbonis</name>
    <dbReference type="NCBI Taxonomy" id="684552"/>
    <lineage>
        <taxon>Bacteria</taxon>
        <taxon>Bacillati</taxon>
        <taxon>Actinomycetota</taxon>
        <taxon>Actinomycetes</taxon>
        <taxon>Micrococcales</taxon>
        <taxon>Microbacteriaceae</taxon>
        <taxon>Agrococcus</taxon>
    </lineage>
</organism>
<dbReference type="PANTHER" id="PTHR11138">
    <property type="entry name" value="METHIONYL-TRNA FORMYLTRANSFERASE"/>
    <property type="match status" value="1"/>
</dbReference>
<accession>A0A1H1KXX2</accession>
<name>A0A1H1KXX2_9MICO</name>
<dbReference type="InterPro" id="IPR005794">
    <property type="entry name" value="Fmt"/>
</dbReference>
<evidence type="ECO:0000256" key="5">
    <source>
        <dbReference type="HAMAP-Rule" id="MF_00182"/>
    </source>
</evidence>
<protein>
    <recommendedName>
        <fullName evidence="2 5">Methionyl-tRNA formyltransferase</fullName>
        <ecNumber evidence="2 5">2.1.2.9</ecNumber>
    </recommendedName>
</protein>
<dbReference type="InterPro" id="IPR002376">
    <property type="entry name" value="Formyl_transf_N"/>
</dbReference>
<evidence type="ECO:0000259" key="7">
    <source>
        <dbReference type="Pfam" id="PF00551"/>
    </source>
</evidence>
<dbReference type="GO" id="GO:0004479">
    <property type="term" value="F:methionyl-tRNA formyltransferase activity"/>
    <property type="evidence" value="ECO:0007669"/>
    <property type="project" value="UniProtKB-UniRule"/>
</dbReference>
<reference evidence="10" key="1">
    <citation type="submission" date="2016-10" db="EMBL/GenBank/DDBJ databases">
        <authorList>
            <person name="Varghese N."/>
            <person name="Submissions S."/>
        </authorList>
    </citation>
    <scope>NUCLEOTIDE SEQUENCE [LARGE SCALE GENOMIC DNA]</scope>
    <source>
        <strain evidence="10">DSM 22965</strain>
    </source>
</reference>
<evidence type="ECO:0000256" key="2">
    <source>
        <dbReference type="ARBA" id="ARBA00012261"/>
    </source>
</evidence>